<evidence type="ECO:0000313" key="2">
    <source>
        <dbReference type="Proteomes" id="UP000179266"/>
    </source>
</evidence>
<reference evidence="1 2" key="1">
    <citation type="journal article" date="2016" name="Nat. Commun.">
        <title>Thousands of microbial genomes shed light on interconnected biogeochemical processes in an aquifer system.</title>
        <authorList>
            <person name="Anantharaman K."/>
            <person name="Brown C.T."/>
            <person name="Hug L.A."/>
            <person name="Sharon I."/>
            <person name="Castelle C.J."/>
            <person name="Probst A.J."/>
            <person name="Thomas B.C."/>
            <person name="Singh A."/>
            <person name="Wilkins M.J."/>
            <person name="Karaoz U."/>
            <person name="Brodie E.L."/>
            <person name="Williams K.H."/>
            <person name="Hubbard S.S."/>
            <person name="Banfield J.F."/>
        </authorList>
    </citation>
    <scope>NUCLEOTIDE SEQUENCE [LARGE SCALE GENOMIC DNA]</scope>
</reference>
<organism evidence="1 2">
    <name type="scientific">Candidatus Schekmanbacteria bacterium RBG_13_48_7</name>
    <dbReference type="NCBI Taxonomy" id="1817878"/>
    <lineage>
        <taxon>Bacteria</taxon>
        <taxon>Candidatus Schekmaniibacteriota</taxon>
    </lineage>
</organism>
<evidence type="ECO:0008006" key="3">
    <source>
        <dbReference type="Google" id="ProtNLM"/>
    </source>
</evidence>
<comment type="caution">
    <text evidence="1">The sequence shown here is derived from an EMBL/GenBank/DDBJ whole genome shotgun (WGS) entry which is preliminary data.</text>
</comment>
<proteinExistence type="predicted"/>
<gene>
    <name evidence="1" type="ORF">A2161_03565</name>
</gene>
<dbReference type="PANTHER" id="PTHR36441">
    <property type="entry name" value="HYPOTHETICAL CYTOSOLIC PROTEIN"/>
    <property type="match status" value="1"/>
</dbReference>
<dbReference type="InterPro" id="IPR007546">
    <property type="entry name" value="DUF503"/>
</dbReference>
<evidence type="ECO:0000313" key="1">
    <source>
        <dbReference type="EMBL" id="OGL42847.1"/>
    </source>
</evidence>
<protein>
    <recommendedName>
        <fullName evidence="3">DUF503 domain-containing protein</fullName>
    </recommendedName>
</protein>
<dbReference type="Proteomes" id="UP000179266">
    <property type="component" value="Unassembled WGS sequence"/>
</dbReference>
<dbReference type="AlphaFoldDB" id="A0A1F7RPM1"/>
<dbReference type="EMBL" id="MGDD01000303">
    <property type="protein sequence ID" value="OGL42847.1"/>
    <property type="molecule type" value="Genomic_DNA"/>
</dbReference>
<dbReference type="SUPFAM" id="SSF103007">
    <property type="entry name" value="Hypothetical protein TT1725"/>
    <property type="match status" value="1"/>
</dbReference>
<feature type="non-terminal residue" evidence="1">
    <location>
        <position position="76"/>
    </location>
</feature>
<dbReference type="Gene3D" id="3.30.70.1120">
    <property type="entry name" value="TT1725-like"/>
    <property type="match status" value="1"/>
</dbReference>
<dbReference type="Pfam" id="PF04456">
    <property type="entry name" value="DUF503"/>
    <property type="match status" value="1"/>
</dbReference>
<accession>A0A1F7RPM1</accession>
<dbReference type="PANTHER" id="PTHR36441:SF1">
    <property type="entry name" value="DUF503 DOMAIN-CONTAINING PROTEIN"/>
    <property type="match status" value="1"/>
</dbReference>
<dbReference type="InterPro" id="IPR036746">
    <property type="entry name" value="TT1725-like_sf"/>
</dbReference>
<name>A0A1F7RPM1_9BACT</name>
<sequence length="76" mass="8762">MVIGSCQLDLHIPCSHSLKDKRQVIKQIIKLVKNRYNVSISEIDNIDLWQRALLGFVTISNEKAVVESILQKVRQF</sequence>